<reference evidence="2 3" key="1">
    <citation type="journal article" date="2019" name="Nat. Plants">
        <title>Stout camphor tree genome fills gaps in understanding of flowering plant genome evolution.</title>
        <authorList>
            <person name="Chaw S.M."/>
            <person name="Liu Y.C."/>
            <person name="Wu Y.W."/>
            <person name="Wang H.Y."/>
            <person name="Lin C.I."/>
            <person name="Wu C.S."/>
            <person name="Ke H.M."/>
            <person name="Chang L.Y."/>
            <person name="Hsu C.Y."/>
            <person name="Yang H.T."/>
            <person name="Sudianto E."/>
            <person name="Hsu M.H."/>
            <person name="Wu K.P."/>
            <person name="Wang L.N."/>
            <person name="Leebens-Mack J.H."/>
            <person name="Tsai I.J."/>
        </authorList>
    </citation>
    <scope>NUCLEOTIDE SEQUENCE [LARGE SCALE GENOMIC DNA]</scope>
    <source>
        <strain evidence="3">cv. Chaw 1501</strain>
        <tissue evidence="2">Young leaves</tissue>
    </source>
</reference>
<dbReference type="InterPro" id="IPR009291">
    <property type="entry name" value="Vps62"/>
</dbReference>
<evidence type="ECO:0000313" key="3">
    <source>
        <dbReference type="Proteomes" id="UP000283530"/>
    </source>
</evidence>
<dbReference type="Proteomes" id="UP000283530">
    <property type="component" value="Unassembled WGS sequence"/>
</dbReference>
<protein>
    <submittedName>
        <fullName evidence="2">Vacuolar protein sorting-associated protein 62</fullName>
    </submittedName>
</protein>
<evidence type="ECO:0000313" key="2">
    <source>
        <dbReference type="EMBL" id="RWR73717.1"/>
    </source>
</evidence>
<dbReference type="Pfam" id="PF06101">
    <property type="entry name" value="Vps62"/>
    <property type="match status" value="1"/>
</dbReference>
<dbReference type="EMBL" id="QPKB01000001">
    <property type="protein sequence ID" value="RWR73717.1"/>
    <property type="molecule type" value="Genomic_DNA"/>
</dbReference>
<organism evidence="2 3">
    <name type="scientific">Cinnamomum micranthum f. kanehirae</name>
    <dbReference type="NCBI Taxonomy" id="337451"/>
    <lineage>
        <taxon>Eukaryota</taxon>
        <taxon>Viridiplantae</taxon>
        <taxon>Streptophyta</taxon>
        <taxon>Embryophyta</taxon>
        <taxon>Tracheophyta</taxon>
        <taxon>Spermatophyta</taxon>
        <taxon>Magnoliopsida</taxon>
        <taxon>Magnoliidae</taxon>
        <taxon>Laurales</taxon>
        <taxon>Lauraceae</taxon>
        <taxon>Cinnamomum</taxon>
    </lineage>
</organism>
<dbReference type="PANTHER" id="PTHR48152:SF3">
    <property type="entry name" value="DUF946 FAMILY PROTEIN (DUF946)"/>
    <property type="match status" value="1"/>
</dbReference>
<evidence type="ECO:0000256" key="1">
    <source>
        <dbReference type="SAM" id="MobiDB-lite"/>
    </source>
</evidence>
<dbReference type="STRING" id="337451.A0A3S3PUK4"/>
<gene>
    <name evidence="2" type="ORF">CKAN_00201900</name>
</gene>
<dbReference type="PANTHER" id="PTHR48152">
    <property type="entry name" value="F1C9.34 PROTEIN"/>
    <property type="match status" value="1"/>
</dbReference>
<sequence length="238" mass="26086">MGPESNSKHTHRETQALGVRTAIFIAQVNGAPLALVCQKNMDANLPSMPNVDQIKALMQTYSPWIYFHLDEAYLPSSVTRFFNNGALLYKQGDPTPTPINPTGSNLPQGGSNDDLPSDGGAKESVKKGNLQTSASYVHVKPMFGVTSTNIAVWLFYPFNGPGKAKVMAVDFSLGRIGEHVGDWEHVTPRISNFDGKLERVYFSEHGNWVDPPELEFQGGNKPVAYSSLHVIISILNQD</sequence>
<feature type="region of interest" description="Disordered" evidence="1">
    <location>
        <begin position="92"/>
        <end position="126"/>
    </location>
</feature>
<feature type="compositionally biased region" description="Polar residues" evidence="1">
    <location>
        <begin position="100"/>
        <end position="111"/>
    </location>
</feature>
<dbReference type="OrthoDB" id="188042at2759"/>
<comment type="caution">
    <text evidence="2">The sequence shown here is derived from an EMBL/GenBank/DDBJ whole genome shotgun (WGS) entry which is preliminary data.</text>
</comment>
<name>A0A3S3PUK4_9MAGN</name>
<dbReference type="AlphaFoldDB" id="A0A3S3PUK4"/>
<keyword evidence="3" id="KW-1185">Reference proteome</keyword>
<accession>A0A3S3PUK4</accession>
<proteinExistence type="predicted"/>